<organism evidence="1 2">
    <name type="scientific">Acaulospora colombiana</name>
    <dbReference type="NCBI Taxonomy" id="27376"/>
    <lineage>
        <taxon>Eukaryota</taxon>
        <taxon>Fungi</taxon>
        <taxon>Fungi incertae sedis</taxon>
        <taxon>Mucoromycota</taxon>
        <taxon>Glomeromycotina</taxon>
        <taxon>Glomeromycetes</taxon>
        <taxon>Diversisporales</taxon>
        <taxon>Acaulosporaceae</taxon>
        <taxon>Acaulospora</taxon>
    </lineage>
</organism>
<accession>A0ACA9KXC5</accession>
<dbReference type="Proteomes" id="UP000789525">
    <property type="component" value="Unassembled WGS sequence"/>
</dbReference>
<sequence length="56" mass="6385">MGDQQQQFNSPLRQETPQQQHLHLASNQFPQGSVPSLQPQTPSLQQKFANQFNPVQ</sequence>
<evidence type="ECO:0000313" key="1">
    <source>
        <dbReference type="EMBL" id="CAG8494447.1"/>
    </source>
</evidence>
<proteinExistence type="predicted"/>
<name>A0ACA9KXC5_9GLOM</name>
<protein>
    <submittedName>
        <fullName evidence="1">13161_t:CDS:1</fullName>
    </submittedName>
</protein>
<comment type="caution">
    <text evidence="1">The sequence shown here is derived from an EMBL/GenBank/DDBJ whole genome shotgun (WGS) entry which is preliminary data.</text>
</comment>
<gene>
    <name evidence="1" type="ORF">ACOLOM_LOCUS2519</name>
</gene>
<evidence type="ECO:0000313" key="2">
    <source>
        <dbReference type="Proteomes" id="UP000789525"/>
    </source>
</evidence>
<keyword evidence="2" id="KW-1185">Reference proteome</keyword>
<dbReference type="EMBL" id="CAJVPT010003329">
    <property type="protein sequence ID" value="CAG8494447.1"/>
    <property type="molecule type" value="Genomic_DNA"/>
</dbReference>
<reference evidence="1" key="1">
    <citation type="submission" date="2021-06" db="EMBL/GenBank/DDBJ databases">
        <authorList>
            <person name="Kallberg Y."/>
            <person name="Tangrot J."/>
            <person name="Rosling A."/>
        </authorList>
    </citation>
    <scope>NUCLEOTIDE SEQUENCE</scope>
    <source>
        <strain evidence="1">CL356</strain>
    </source>
</reference>
<feature type="non-terminal residue" evidence="1">
    <location>
        <position position="56"/>
    </location>
</feature>